<sequence length="77" mass="8768">MSCLHPQILSAVVMSVQAKPFPKHDPIFDGLLRSFEGKEPLYQVAVNTRVTRNANPEAYLFQTVQKQVKRLPMRPFG</sequence>
<dbReference type="EMBL" id="LR903367">
    <property type="protein sequence ID" value="CAD7251816.1"/>
    <property type="molecule type" value="Genomic_DNA"/>
</dbReference>
<dbReference type="Proteomes" id="UP000677054">
    <property type="component" value="Unassembled WGS sequence"/>
</dbReference>
<accession>A0A7R9ACS9</accession>
<organism evidence="1">
    <name type="scientific">Darwinula stevensoni</name>
    <dbReference type="NCBI Taxonomy" id="69355"/>
    <lineage>
        <taxon>Eukaryota</taxon>
        <taxon>Metazoa</taxon>
        <taxon>Ecdysozoa</taxon>
        <taxon>Arthropoda</taxon>
        <taxon>Crustacea</taxon>
        <taxon>Oligostraca</taxon>
        <taxon>Ostracoda</taxon>
        <taxon>Podocopa</taxon>
        <taxon>Podocopida</taxon>
        <taxon>Darwinulocopina</taxon>
        <taxon>Darwinuloidea</taxon>
        <taxon>Darwinulidae</taxon>
        <taxon>Darwinula</taxon>
    </lineage>
</organism>
<dbReference type="EMBL" id="CAJPEV010003850">
    <property type="protein sequence ID" value="CAG0900661.1"/>
    <property type="molecule type" value="Genomic_DNA"/>
</dbReference>
<evidence type="ECO:0000313" key="1">
    <source>
        <dbReference type="EMBL" id="CAD7251816.1"/>
    </source>
</evidence>
<evidence type="ECO:0000313" key="2">
    <source>
        <dbReference type="Proteomes" id="UP000677054"/>
    </source>
</evidence>
<name>A0A7R9ACS9_9CRUS</name>
<gene>
    <name evidence="1" type="ORF">DSTB1V02_LOCUS11578</name>
</gene>
<protein>
    <submittedName>
        <fullName evidence="1">Uncharacterized protein</fullName>
    </submittedName>
</protein>
<dbReference type="AlphaFoldDB" id="A0A7R9ACS9"/>
<proteinExistence type="predicted"/>
<reference evidence="1" key="1">
    <citation type="submission" date="2020-11" db="EMBL/GenBank/DDBJ databases">
        <authorList>
            <person name="Tran Van P."/>
        </authorList>
    </citation>
    <scope>NUCLEOTIDE SEQUENCE</scope>
</reference>
<keyword evidence="2" id="KW-1185">Reference proteome</keyword>